<evidence type="ECO:0000259" key="1">
    <source>
        <dbReference type="Pfam" id="PF01833"/>
    </source>
</evidence>
<dbReference type="AlphaFoldDB" id="A0A5B9EE88"/>
<feature type="domain" description="IPT/TIG" evidence="1">
    <location>
        <begin position="115"/>
        <end position="183"/>
    </location>
</feature>
<dbReference type="Pfam" id="PF01833">
    <property type="entry name" value="TIG"/>
    <property type="match status" value="1"/>
</dbReference>
<keyword evidence="3" id="KW-1185">Reference proteome</keyword>
<dbReference type="Gene3D" id="2.160.20.10">
    <property type="entry name" value="Single-stranded right-handed beta-helix, Pectin lyase-like"/>
    <property type="match status" value="1"/>
</dbReference>
<sequence length="591" mass="63388">MEMSIAPFRLPHKKPDIGTDSRRCLVCGQEDANRSQSPESISGMDRYSPLMGHSMKTALHTLSSGARAMRPGTRTLFILLALLIPALPGDSQTRTPVPRIFFSDLLSGPAAGGQNDQGAFVTIYGSGFGSSRGTSYVTIGDVAAVSYPVWSEDRISFQLGRNAKSGQILLHTGSGPVSNGIPFKVRPGRILFLAAKTREKLSSAVGKLKSGDILYVRDGFSDAGLDRYEATVNIMSSGRHDAPIALLAYPGAHVTIGSANAPRIAARTPNVERTSDHWVIGNIHFVGYQEALDVTASTDWRVVGNDFTCPNGFGPTGCIEFSQASDVAFLGNIIHDIAQPGTTKVYHALYFSTDSNHIDIGWNKISNVHGCRAIQFHSTPTDRGTGRNQYDLHVHDNIIHDVVCDGINFATIDPSRGTVEAYNNLFYNVGQGPDPPDGGSNYSCIYVQGGANYGSTGTGTVEIYNNTMYRCGGRRNTDSGAISFSRGSPSQAVRLRNNLIVLDSKIPLFSPNSTLVPMRAESNLVWWLNGAASSPAHAGFTIANPLLRDPAHGDFVPTSGSPAIGKGTSLDLTWNLLGQPREKGRLDIGAY</sequence>
<dbReference type="Proteomes" id="UP000321820">
    <property type="component" value="Chromosome"/>
</dbReference>
<name>A0A5B9EE88_9BACT</name>
<dbReference type="InterPro" id="IPR012334">
    <property type="entry name" value="Pectin_lyas_fold"/>
</dbReference>
<proteinExistence type="predicted"/>
<dbReference type="OrthoDB" id="100891at2"/>
<evidence type="ECO:0000313" key="3">
    <source>
        <dbReference type="Proteomes" id="UP000321820"/>
    </source>
</evidence>
<dbReference type="SUPFAM" id="SSF81296">
    <property type="entry name" value="E set domains"/>
    <property type="match status" value="1"/>
</dbReference>
<dbReference type="InterPro" id="IPR002909">
    <property type="entry name" value="IPT_dom"/>
</dbReference>
<dbReference type="KEGG" id="talb:FTW19_11715"/>
<dbReference type="InterPro" id="IPR011050">
    <property type="entry name" value="Pectin_lyase_fold/virulence"/>
</dbReference>
<dbReference type="Gene3D" id="2.60.40.10">
    <property type="entry name" value="Immunoglobulins"/>
    <property type="match status" value="1"/>
</dbReference>
<evidence type="ECO:0000313" key="2">
    <source>
        <dbReference type="EMBL" id="QEE28607.1"/>
    </source>
</evidence>
<gene>
    <name evidence="2" type="ORF">FTW19_11715</name>
</gene>
<dbReference type="SUPFAM" id="SSF51126">
    <property type="entry name" value="Pectin lyase-like"/>
    <property type="match status" value="1"/>
</dbReference>
<dbReference type="InterPro" id="IPR014756">
    <property type="entry name" value="Ig_E-set"/>
</dbReference>
<reference evidence="2 3" key="1">
    <citation type="submission" date="2019-08" db="EMBL/GenBank/DDBJ databases">
        <title>Complete genome sequence of Terriglobus albidus strain ORNL.</title>
        <authorList>
            <person name="Podar M."/>
        </authorList>
    </citation>
    <scope>NUCLEOTIDE SEQUENCE [LARGE SCALE GENOMIC DNA]</scope>
    <source>
        <strain evidence="2 3">ORNL</strain>
    </source>
</reference>
<protein>
    <recommendedName>
        <fullName evidence="1">IPT/TIG domain-containing protein</fullName>
    </recommendedName>
</protein>
<dbReference type="InterPro" id="IPR013783">
    <property type="entry name" value="Ig-like_fold"/>
</dbReference>
<dbReference type="EMBL" id="CP042806">
    <property type="protein sequence ID" value="QEE28607.1"/>
    <property type="molecule type" value="Genomic_DNA"/>
</dbReference>
<organism evidence="2 3">
    <name type="scientific">Terriglobus albidus</name>
    <dbReference type="NCBI Taxonomy" id="1592106"/>
    <lineage>
        <taxon>Bacteria</taxon>
        <taxon>Pseudomonadati</taxon>
        <taxon>Acidobacteriota</taxon>
        <taxon>Terriglobia</taxon>
        <taxon>Terriglobales</taxon>
        <taxon>Acidobacteriaceae</taxon>
        <taxon>Terriglobus</taxon>
    </lineage>
</organism>
<accession>A0A5B9EE88</accession>